<reference evidence="7" key="1">
    <citation type="submission" date="2020-04" db="EMBL/GenBank/DDBJ databases">
        <authorList>
            <person name="Alioto T."/>
            <person name="Alioto T."/>
            <person name="Gomez Garrido J."/>
        </authorList>
    </citation>
    <scope>NUCLEOTIDE SEQUENCE</scope>
    <source>
        <strain evidence="7">A484AB</strain>
    </source>
</reference>
<accession>A0A7D9IM27</accession>
<dbReference type="GO" id="GO:0016787">
    <property type="term" value="F:hydrolase activity"/>
    <property type="evidence" value="ECO:0007669"/>
    <property type="project" value="UniProtKB-KW"/>
</dbReference>
<keyword evidence="1" id="KW-0808">Transferase</keyword>
<keyword evidence="2" id="KW-0548">Nucleotidyltransferase</keyword>
<evidence type="ECO:0000256" key="6">
    <source>
        <dbReference type="ARBA" id="ARBA00022918"/>
    </source>
</evidence>
<evidence type="ECO:0000313" key="7">
    <source>
        <dbReference type="EMBL" id="CAB4009058.1"/>
    </source>
</evidence>
<keyword evidence="3" id="KW-0540">Nuclease</keyword>
<keyword evidence="8" id="KW-1185">Reference proteome</keyword>
<dbReference type="InterPro" id="IPR041373">
    <property type="entry name" value="RT_RNaseH"/>
</dbReference>
<protein>
    <submittedName>
        <fullName evidence="7">Uncharacterized protein</fullName>
    </submittedName>
</protein>
<evidence type="ECO:0000256" key="3">
    <source>
        <dbReference type="ARBA" id="ARBA00022722"/>
    </source>
</evidence>
<dbReference type="EMBL" id="CACRXK020006320">
    <property type="protein sequence ID" value="CAB4009058.1"/>
    <property type="molecule type" value="Genomic_DNA"/>
</dbReference>
<keyword evidence="4" id="KW-0255">Endonuclease</keyword>
<dbReference type="Proteomes" id="UP001152795">
    <property type="component" value="Unassembled WGS sequence"/>
</dbReference>
<dbReference type="InterPro" id="IPR043502">
    <property type="entry name" value="DNA/RNA_pol_sf"/>
</dbReference>
<dbReference type="SUPFAM" id="SSF56672">
    <property type="entry name" value="DNA/RNA polymerases"/>
    <property type="match status" value="1"/>
</dbReference>
<evidence type="ECO:0000256" key="4">
    <source>
        <dbReference type="ARBA" id="ARBA00022759"/>
    </source>
</evidence>
<dbReference type="OrthoDB" id="2286242at2759"/>
<dbReference type="GO" id="GO:0003964">
    <property type="term" value="F:RNA-directed DNA polymerase activity"/>
    <property type="evidence" value="ECO:0007669"/>
    <property type="project" value="UniProtKB-KW"/>
</dbReference>
<dbReference type="AlphaFoldDB" id="A0A7D9IM27"/>
<keyword evidence="5" id="KW-0378">Hydrolase</keyword>
<dbReference type="PANTHER" id="PTHR37984:SF5">
    <property type="entry name" value="PROTEIN NYNRIN-LIKE"/>
    <property type="match status" value="1"/>
</dbReference>
<name>A0A7D9IM27_PARCT</name>
<sequence length="108" mass="12531">MRGLGATLLQSKGPVEYRNKILSETERRYSNIERETLSIVYGLEKFQYYAYGRHVTVETDHKPLEAIFKKHLSCAQPRIARMMLRIQKYDVVIKYVPGKEIPLADALS</sequence>
<dbReference type="CDD" id="cd09274">
    <property type="entry name" value="RNase_HI_RT_Ty3"/>
    <property type="match status" value="1"/>
</dbReference>
<dbReference type="PANTHER" id="PTHR37984">
    <property type="entry name" value="PROTEIN CBG26694"/>
    <property type="match status" value="1"/>
</dbReference>
<dbReference type="Pfam" id="PF17917">
    <property type="entry name" value="RT_RNaseH"/>
    <property type="match status" value="1"/>
</dbReference>
<evidence type="ECO:0000256" key="5">
    <source>
        <dbReference type="ARBA" id="ARBA00022801"/>
    </source>
</evidence>
<dbReference type="GO" id="GO:0004519">
    <property type="term" value="F:endonuclease activity"/>
    <property type="evidence" value="ECO:0007669"/>
    <property type="project" value="UniProtKB-KW"/>
</dbReference>
<dbReference type="InterPro" id="IPR050951">
    <property type="entry name" value="Retrovirus_Pol_polyprotein"/>
</dbReference>
<evidence type="ECO:0000256" key="1">
    <source>
        <dbReference type="ARBA" id="ARBA00022679"/>
    </source>
</evidence>
<organism evidence="7 8">
    <name type="scientific">Paramuricea clavata</name>
    <name type="common">Red gorgonian</name>
    <name type="synonym">Violescent sea-whip</name>
    <dbReference type="NCBI Taxonomy" id="317549"/>
    <lineage>
        <taxon>Eukaryota</taxon>
        <taxon>Metazoa</taxon>
        <taxon>Cnidaria</taxon>
        <taxon>Anthozoa</taxon>
        <taxon>Octocorallia</taxon>
        <taxon>Malacalcyonacea</taxon>
        <taxon>Plexauridae</taxon>
        <taxon>Paramuricea</taxon>
    </lineage>
</organism>
<keyword evidence="6" id="KW-0695">RNA-directed DNA polymerase</keyword>
<comment type="caution">
    <text evidence="7">The sequence shown here is derived from an EMBL/GenBank/DDBJ whole genome shotgun (WGS) entry which is preliminary data.</text>
</comment>
<proteinExistence type="predicted"/>
<evidence type="ECO:0000313" key="8">
    <source>
        <dbReference type="Proteomes" id="UP001152795"/>
    </source>
</evidence>
<evidence type="ECO:0000256" key="2">
    <source>
        <dbReference type="ARBA" id="ARBA00022695"/>
    </source>
</evidence>
<gene>
    <name evidence="7" type="ORF">PACLA_8A087482</name>
</gene>